<dbReference type="PANTHER" id="PTHR24567">
    <property type="entry name" value="CRP FAMILY TRANSCRIPTIONAL REGULATORY PROTEIN"/>
    <property type="match status" value="1"/>
</dbReference>
<dbReference type="PROSITE" id="PS51063">
    <property type="entry name" value="HTH_CRP_2"/>
    <property type="match status" value="1"/>
</dbReference>
<dbReference type="GO" id="GO:0003677">
    <property type="term" value="F:DNA binding"/>
    <property type="evidence" value="ECO:0007669"/>
    <property type="project" value="UniProtKB-KW"/>
</dbReference>
<dbReference type="Pfam" id="PF13545">
    <property type="entry name" value="HTH_Crp_2"/>
    <property type="match status" value="1"/>
</dbReference>
<dbReference type="RefSeq" id="WP_010620089.1">
    <property type="nucleotide sequence ID" value="NZ_CP042371.1"/>
</dbReference>
<dbReference type="InterPro" id="IPR014710">
    <property type="entry name" value="RmlC-like_jellyroll"/>
</dbReference>
<dbReference type="CDD" id="cd00038">
    <property type="entry name" value="CAP_ED"/>
    <property type="match status" value="1"/>
</dbReference>
<keyword evidence="3" id="KW-0804">Transcription</keyword>
<dbReference type="InterPro" id="IPR018490">
    <property type="entry name" value="cNMP-bd_dom_sf"/>
</dbReference>
<keyword evidence="7" id="KW-1185">Reference proteome</keyword>
<evidence type="ECO:0000256" key="2">
    <source>
        <dbReference type="ARBA" id="ARBA00023125"/>
    </source>
</evidence>
<evidence type="ECO:0000259" key="4">
    <source>
        <dbReference type="PROSITE" id="PS50042"/>
    </source>
</evidence>
<dbReference type="OrthoDB" id="9810708at2"/>
<feature type="domain" description="HTH crp-type" evidence="5">
    <location>
        <begin position="153"/>
        <end position="227"/>
    </location>
</feature>
<accession>A0A4R5NKC5</accession>
<dbReference type="PROSITE" id="PS50042">
    <property type="entry name" value="CNMP_BINDING_3"/>
    <property type="match status" value="1"/>
</dbReference>
<evidence type="ECO:0000256" key="3">
    <source>
        <dbReference type="ARBA" id="ARBA00023163"/>
    </source>
</evidence>
<keyword evidence="2" id="KW-0238">DNA-binding</keyword>
<dbReference type="SUPFAM" id="SSF46785">
    <property type="entry name" value="Winged helix' DNA-binding domain"/>
    <property type="match status" value="1"/>
</dbReference>
<dbReference type="STRING" id="1122149.FD44_GL000644"/>
<dbReference type="Gene3D" id="1.10.10.10">
    <property type="entry name" value="Winged helix-like DNA-binding domain superfamily/Winged helix DNA-binding domain"/>
    <property type="match status" value="1"/>
</dbReference>
<sequence length="229" mass="26637">MISKAEYPRYKEWLKKTMEFEDFSEEQFDYLTEQMQAKNFSKGQILFDQGDSRERFYYVVSGLVRTERLDETGDFGFLSYIKEKKGFPYRGLFSDDEYAYSAEALTNIEIVSFPMDKFEQALKQNQVATIRVIQVMGQIINNNEDQLQRMLVSSATKRVEQALEIFSEKLGQKQGDGEVYVPYPITLIELARVSGTTRETASRTVRKLVSDGVISYQHKNFTFSRESFV</sequence>
<dbReference type="SMART" id="SM00100">
    <property type="entry name" value="cNMP"/>
    <property type="match status" value="1"/>
</dbReference>
<dbReference type="InterPro" id="IPR012318">
    <property type="entry name" value="HTH_CRP"/>
</dbReference>
<dbReference type="InterPro" id="IPR050397">
    <property type="entry name" value="Env_Response_Regulators"/>
</dbReference>
<dbReference type="GO" id="GO:0003700">
    <property type="term" value="F:DNA-binding transcription factor activity"/>
    <property type="evidence" value="ECO:0007669"/>
    <property type="project" value="TreeGrafter"/>
</dbReference>
<protein>
    <recommendedName>
        <fullName evidence="8">Cyclic nucleotide-binding domain-containing protein</fullName>
    </recommendedName>
</protein>
<feature type="domain" description="Cyclic nucleotide-binding" evidence="4">
    <location>
        <begin position="19"/>
        <end position="122"/>
    </location>
</feature>
<dbReference type="InterPro" id="IPR000595">
    <property type="entry name" value="cNMP-bd_dom"/>
</dbReference>
<gene>
    <name evidence="6" type="ORF">C5L31_000993</name>
</gene>
<evidence type="ECO:0000256" key="1">
    <source>
        <dbReference type="ARBA" id="ARBA00023015"/>
    </source>
</evidence>
<dbReference type="InterPro" id="IPR036388">
    <property type="entry name" value="WH-like_DNA-bd_sf"/>
</dbReference>
<evidence type="ECO:0008006" key="8">
    <source>
        <dbReference type="Google" id="ProtNLM"/>
    </source>
</evidence>
<evidence type="ECO:0000259" key="5">
    <source>
        <dbReference type="PROSITE" id="PS51063"/>
    </source>
</evidence>
<comment type="caution">
    <text evidence="6">The sequence shown here is derived from an EMBL/GenBank/DDBJ whole genome shotgun (WGS) entry which is preliminary data.</text>
</comment>
<evidence type="ECO:0000313" key="6">
    <source>
        <dbReference type="EMBL" id="TDG75116.1"/>
    </source>
</evidence>
<reference evidence="6 7" key="1">
    <citation type="journal article" date="2019" name="Appl. Microbiol. Biotechnol.">
        <title>Uncovering carbohydrate metabolism through a genotype-phenotype association study of 56 lactic acid bacteria genomes.</title>
        <authorList>
            <person name="Buron-Moles G."/>
            <person name="Chailyan A."/>
            <person name="Dolejs I."/>
            <person name="Forster J."/>
            <person name="Miks M.H."/>
        </authorList>
    </citation>
    <scope>NUCLEOTIDE SEQUENCE [LARGE SCALE GENOMIC DNA]</scope>
    <source>
        <strain evidence="6 7">ATCC 49373</strain>
    </source>
</reference>
<organism evidence="6 7">
    <name type="scientific">Secundilactobacillus malefermentans</name>
    <dbReference type="NCBI Taxonomy" id="176292"/>
    <lineage>
        <taxon>Bacteria</taxon>
        <taxon>Bacillati</taxon>
        <taxon>Bacillota</taxon>
        <taxon>Bacilli</taxon>
        <taxon>Lactobacillales</taxon>
        <taxon>Lactobacillaceae</taxon>
        <taxon>Secundilactobacillus</taxon>
    </lineage>
</organism>
<dbReference type="EMBL" id="PUFO01000068">
    <property type="protein sequence ID" value="TDG75116.1"/>
    <property type="molecule type" value="Genomic_DNA"/>
</dbReference>
<name>A0A4R5NKC5_9LACO</name>
<dbReference type="InterPro" id="IPR036390">
    <property type="entry name" value="WH_DNA-bd_sf"/>
</dbReference>
<dbReference type="SUPFAM" id="SSF51206">
    <property type="entry name" value="cAMP-binding domain-like"/>
    <property type="match status" value="1"/>
</dbReference>
<dbReference type="Proteomes" id="UP000294854">
    <property type="component" value="Unassembled WGS sequence"/>
</dbReference>
<dbReference type="GO" id="GO:0005829">
    <property type="term" value="C:cytosol"/>
    <property type="evidence" value="ECO:0007669"/>
    <property type="project" value="TreeGrafter"/>
</dbReference>
<evidence type="ECO:0000313" key="7">
    <source>
        <dbReference type="Proteomes" id="UP000294854"/>
    </source>
</evidence>
<dbReference type="Pfam" id="PF00027">
    <property type="entry name" value="cNMP_binding"/>
    <property type="match status" value="1"/>
</dbReference>
<dbReference type="Gene3D" id="2.60.120.10">
    <property type="entry name" value="Jelly Rolls"/>
    <property type="match status" value="1"/>
</dbReference>
<dbReference type="PANTHER" id="PTHR24567:SF74">
    <property type="entry name" value="HTH-TYPE TRANSCRIPTIONAL REGULATOR ARCR"/>
    <property type="match status" value="1"/>
</dbReference>
<dbReference type="AlphaFoldDB" id="A0A4R5NKC5"/>
<keyword evidence="1" id="KW-0805">Transcription regulation</keyword>
<proteinExistence type="predicted"/>